<dbReference type="Proteomes" id="UP000016860">
    <property type="component" value="Unassembled WGS sequence"/>
</dbReference>
<dbReference type="InterPro" id="IPR050858">
    <property type="entry name" value="Mal-CoA-ACP_Trans/PKS_FabD"/>
</dbReference>
<dbReference type="EMBL" id="ATAY01000026">
    <property type="protein sequence ID" value="EPR12474.1"/>
    <property type="molecule type" value="Genomic_DNA"/>
</dbReference>
<dbReference type="OrthoDB" id="9805460at2"/>
<dbReference type="GO" id="GO:0005829">
    <property type="term" value="C:cytosol"/>
    <property type="evidence" value="ECO:0007669"/>
    <property type="project" value="TreeGrafter"/>
</dbReference>
<sequence>MLKKVFLFPGQGSQYVGMGEKLCRRSEVASRTFDEASEILNFDLKKLCFKGELTELTKTENLQPAILTMSVASFRAFTEQFGARADYMAGHSLGEISALTCSGAIAFEDAVKIARQRGKFMQEAVAENVGAMAAIRNIDKETIELKCKEVAGDRKSVSVSNYNSRNQIVVSGYKEDVLKVTEILTDLGAQAKMLQVSAPFHCALMQPAADRLKTELEKYTFKDVRYKVISNVTARPYEGKESIIENLVKQVVSPVQWIESMLYLRRKTVEIGIELGAGSVLKNMMTHNTPSIRVFTYDNDSDIKTLGEIDLTSKYSFFSRAMGIAVATPNKNWDNEEYQKGVVEPYRVIQKLNEKAENENSEIAIEDMKKAVEMLSMILKTKGTSEGEIKERMEQFFWDTDTMDMFCKAE</sequence>
<comment type="caution">
    <text evidence="6">The sequence shown here is derived from an EMBL/GenBank/DDBJ whole genome shotgun (WGS) entry which is preliminary data.</text>
</comment>
<dbReference type="InterPro" id="IPR016036">
    <property type="entry name" value="Malonyl_transacylase_ACP-bd"/>
</dbReference>
<evidence type="ECO:0000313" key="6">
    <source>
        <dbReference type="EMBL" id="EPR12474.1"/>
    </source>
</evidence>
<feature type="domain" description="Malonyl-CoA:ACP transacylase (MAT)" evidence="5">
    <location>
        <begin position="7"/>
        <end position="333"/>
    </location>
</feature>
<comment type="catalytic activity">
    <reaction evidence="4">
        <text>holo-[ACP] + malonyl-CoA = malonyl-[ACP] + CoA</text>
        <dbReference type="Rhea" id="RHEA:41792"/>
        <dbReference type="Rhea" id="RHEA-COMP:9623"/>
        <dbReference type="Rhea" id="RHEA-COMP:9685"/>
        <dbReference type="ChEBI" id="CHEBI:57287"/>
        <dbReference type="ChEBI" id="CHEBI:57384"/>
        <dbReference type="ChEBI" id="CHEBI:64479"/>
        <dbReference type="ChEBI" id="CHEBI:78449"/>
        <dbReference type="EC" id="2.3.1.39"/>
    </reaction>
</comment>
<dbReference type="Gene3D" id="3.30.70.250">
    <property type="entry name" value="Malonyl-CoA ACP transacylase, ACP-binding"/>
    <property type="match status" value="1"/>
</dbReference>
<name>U4R2A8_9FIRM</name>
<dbReference type="RefSeq" id="WP_020815186.1">
    <property type="nucleotide sequence ID" value="NZ_ATAY01000026.1"/>
</dbReference>
<gene>
    <name evidence="6" type="ORF">L323_08165</name>
</gene>
<evidence type="ECO:0000259" key="5">
    <source>
        <dbReference type="SMART" id="SM00827"/>
    </source>
</evidence>
<organism evidence="6 7">
    <name type="scientific">Ruminiclostridium papyrosolvens C7</name>
    <dbReference type="NCBI Taxonomy" id="1330534"/>
    <lineage>
        <taxon>Bacteria</taxon>
        <taxon>Bacillati</taxon>
        <taxon>Bacillota</taxon>
        <taxon>Clostridia</taxon>
        <taxon>Eubacteriales</taxon>
        <taxon>Oscillospiraceae</taxon>
        <taxon>Ruminiclostridium</taxon>
    </lineage>
</organism>
<dbReference type="Pfam" id="PF00698">
    <property type="entry name" value="Acyl_transf_1"/>
    <property type="match status" value="1"/>
</dbReference>
<evidence type="ECO:0000313" key="7">
    <source>
        <dbReference type="Proteomes" id="UP000016860"/>
    </source>
</evidence>
<dbReference type="GO" id="GO:0006633">
    <property type="term" value="P:fatty acid biosynthetic process"/>
    <property type="evidence" value="ECO:0007669"/>
    <property type="project" value="TreeGrafter"/>
</dbReference>
<dbReference type="GO" id="GO:0004314">
    <property type="term" value="F:[acyl-carrier-protein] S-malonyltransferase activity"/>
    <property type="evidence" value="ECO:0007669"/>
    <property type="project" value="UniProtKB-EC"/>
</dbReference>
<dbReference type="SUPFAM" id="SSF52151">
    <property type="entry name" value="FabD/lysophospholipase-like"/>
    <property type="match status" value="1"/>
</dbReference>
<dbReference type="InterPro" id="IPR014043">
    <property type="entry name" value="Acyl_transferase_dom"/>
</dbReference>
<evidence type="ECO:0000256" key="3">
    <source>
        <dbReference type="ARBA" id="ARBA00023315"/>
    </source>
</evidence>
<keyword evidence="3 6" id="KW-0012">Acyltransferase</keyword>
<dbReference type="EC" id="2.3.1.39" evidence="1"/>
<dbReference type="PANTHER" id="PTHR42681:SF1">
    <property type="entry name" value="MALONYL-COA-ACYL CARRIER PROTEIN TRANSACYLASE, MITOCHONDRIAL"/>
    <property type="match status" value="1"/>
</dbReference>
<dbReference type="AlphaFoldDB" id="U4R2A8"/>
<evidence type="ECO:0000256" key="1">
    <source>
        <dbReference type="ARBA" id="ARBA00013258"/>
    </source>
</evidence>
<dbReference type="PATRIC" id="fig|1330534.3.peg.1632"/>
<dbReference type="PANTHER" id="PTHR42681">
    <property type="entry name" value="MALONYL-COA-ACYL CARRIER PROTEIN TRANSACYLASE, MITOCHONDRIAL"/>
    <property type="match status" value="1"/>
</dbReference>
<dbReference type="Gene3D" id="3.40.366.10">
    <property type="entry name" value="Malonyl-Coenzyme A Acyl Carrier Protein, domain 2"/>
    <property type="match status" value="1"/>
</dbReference>
<reference evidence="6 7" key="1">
    <citation type="journal article" date="2013" name="Genome Announc.">
        <title>Draft Genome Sequence of the Cellulolytic Bacterium Clostridium papyrosolvens C7 (ATCC 700395).</title>
        <authorList>
            <person name="Zepeda V."/>
            <person name="Dassa B."/>
            <person name="Borovok I."/>
            <person name="Lamed R."/>
            <person name="Bayer E.A."/>
            <person name="Cate J.H."/>
        </authorList>
    </citation>
    <scope>NUCLEOTIDE SEQUENCE [LARGE SCALE GENOMIC DNA]</scope>
    <source>
        <strain evidence="6 7">C7</strain>
    </source>
</reference>
<proteinExistence type="predicted"/>
<dbReference type="InterPro" id="IPR004410">
    <property type="entry name" value="Malonyl_CoA-ACP_transAc_FabD"/>
</dbReference>
<dbReference type="NCBIfam" id="TIGR00128">
    <property type="entry name" value="fabD"/>
    <property type="match status" value="1"/>
</dbReference>
<evidence type="ECO:0000256" key="2">
    <source>
        <dbReference type="ARBA" id="ARBA00022679"/>
    </source>
</evidence>
<evidence type="ECO:0000256" key="4">
    <source>
        <dbReference type="ARBA" id="ARBA00048462"/>
    </source>
</evidence>
<dbReference type="InterPro" id="IPR001227">
    <property type="entry name" value="Ac_transferase_dom_sf"/>
</dbReference>
<dbReference type="STRING" id="1330534.L323_08165"/>
<accession>U4R2A8</accession>
<dbReference type="InterPro" id="IPR016035">
    <property type="entry name" value="Acyl_Trfase/lysoPLipase"/>
</dbReference>
<keyword evidence="2 6" id="KW-0808">Transferase</keyword>
<dbReference type="SUPFAM" id="SSF55048">
    <property type="entry name" value="Probable ACP-binding domain of malonyl-CoA ACP transacylase"/>
    <property type="match status" value="1"/>
</dbReference>
<dbReference type="SMART" id="SM00827">
    <property type="entry name" value="PKS_AT"/>
    <property type="match status" value="1"/>
</dbReference>
<protein>
    <recommendedName>
        <fullName evidence="1">[acyl-carrier-protein] S-malonyltransferase</fullName>
        <ecNumber evidence="1">2.3.1.39</ecNumber>
    </recommendedName>
</protein>